<organism evidence="6 7">
    <name type="scientific">Trifolium subterraneum</name>
    <name type="common">Subterranean clover</name>
    <dbReference type="NCBI Taxonomy" id="3900"/>
    <lineage>
        <taxon>Eukaryota</taxon>
        <taxon>Viridiplantae</taxon>
        <taxon>Streptophyta</taxon>
        <taxon>Embryophyta</taxon>
        <taxon>Tracheophyta</taxon>
        <taxon>Spermatophyta</taxon>
        <taxon>Magnoliopsida</taxon>
        <taxon>eudicotyledons</taxon>
        <taxon>Gunneridae</taxon>
        <taxon>Pentapetalae</taxon>
        <taxon>rosids</taxon>
        <taxon>fabids</taxon>
        <taxon>Fabales</taxon>
        <taxon>Fabaceae</taxon>
        <taxon>Papilionoideae</taxon>
        <taxon>50 kb inversion clade</taxon>
        <taxon>NPAAA clade</taxon>
        <taxon>Hologalegina</taxon>
        <taxon>IRL clade</taxon>
        <taxon>Trifolieae</taxon>
        <taxon>Trifolium</taxon>
    </lineage>
</organism>
<feature type="compositionally biased region" description="Basic and acidic residues" evidence="4">
    <location>
        <begin position="20"/>
        <end position="41"/>
    </location>
</feature>
<dbReference type="SMART" id="SM00220">
    <property type="entry name" value="S_TKc"/>
    <property type="match status" value="1"/>
</dbReference>
<feature type="compositionally biased region" description="Basic and acidic residues" evidence="4">
    <location>
        <begin position="274"/>
        <end position="289"/>
    </location>
</feature>
<dbReference type="OrthoDB" id="28397at2759"/>
<evidence type="ECO:0000256" key="3">
    <source>
        <dbReference type="PROSITE-ProRule" id="PRU10141"/>
    </source>
</evidence>
<feature type="region of interest" description="Disordered" evidence="4">
    <location>
        <begin position="20"/>
        <end position="94"/>
    </location>
</feature>
<dbReference type="GO" id="GO:0008353">
    <property type="term" value="F:RNA polymerase II CTD heptapeptide repeat kinase activity"/>
    <property type="evidence" value="ECO:0007669"/>
    <property type="project" value="TreeGrafter"/>
</dbReference>
<feature type="compositionally biased region" description="Polar residues" evidence="4">
    <location>
        <begin position="394"/>
        <end position="403"/>
    </location>
</feature>
<feature type="domain" description="Protein kinase" evidence="5">
    <location>
        <begin position="122"/>
        <end position="436"/>
    </location>
</feature>
<feature type="compositionally biased region" description="Basic residues" evidence="4">
    <location>
        <begin position="422"/>
        <end position="436"/>
    </location>
</feature>
<feature type="compositionally biased region" description="Basic and acidic residues" evidence="4">
    <location>
        <begin position="48"/>
        <end position="71"/>
    </location>
</feature>
<feature type="region of interest" description="Disordered" evidence="4">
    <location>
        <begin position="389"/>
        <end position="436"/>
    </location>
</feature>
<evidence type="ECO:0000259" key="5">
    <source>
        <dbReference type="PROSITE" id="PS50011"/>
    </source>
</evidence>
<dbReference type="GO" id="GO:0005634">
    <property type="term" value="C:nucleus"/>
    <property type="evidence" value="ECO:0007669"/>
    <property type="project" value="TreeGrafter"/>
</dbReference>
<dbReference type="InterPro" id="IPR011009">
    <property type="entry name" value="Kinase-like_dom_sf"/>
</dbReference>
<dbReference type="Gene3D" id="1.10.510.10">
    <property type="entry name" value="Transferase(Phosphotransferase) domain 1"/>
    <property type="match status" value="1"/>
</dbReference>
<evidence type="ECO:0000313" key="6">
    <source>
        <dbReference type="EMBL" id="GAU21405.1"/>
    </source>
</evidence>
<keyword evidence="7" id="KW-1185">Reference proteome</keyword>
<dbReference type="PROSITE" id="PS50011">
    <property type="entry name" value="PROTEIN_KINASE_DOM"/>
    <property type="match status" value="1"/>
</dbReference>
<sequence>MGCVISREAESGIVSEVKEERNLRVESSRKVEEVSTSRGEESVVEVQNGEKVKKVKEKEEKSDGDGVQRPKGERRRSKPNPRLSNPPKHLQGEQVAAGWPSWLTAVCGEALNGWTPRKADTFEKIDKIGQGTYSNVYKAKDLLTGKIVALKKVRFDNLEPESVKFMAREILILRRLDHPNVMKLEGLVTSRMSWSLYLVFEYMVHDLAGLAASPDIKFTEPQVRPDYGVGVDLWSAGCILGELLYGKPIMPGRTEFFSTEPYACDPSSLPKYPPTKEMDVKRRDDEARRSRAAAKARVDGGKKHRTRDRAVKAAAAPEANAELQYNIDRRRLITHANAKSKSEKFPPPHEDGQLGFPLGASNHIDPDIVPHDVPLDSMSYTFSKEPFQAWSGPIGNNPTSNGFTKRKKNTANDALDLSKPYKGNHKDKGKGKKIIA</sequence>
<dbReference type="GO" id="GO:0032968">
    <property type="term" value="P:positive regulation of transcription elongation by RNA polymerase II"/>
    <property type="evidence" value="ECO:0007669"/>
    <property type="project" value="TreeGrafter"/>
</dbReference>
<evidence type="ECO:0000256" key="1">
    <source>
        <dbReference type="ARBA" id="ARBA00022741"/>
    </source>
</evidence>
<dbReference type="Gene3D" id="3.30.200.20">
    <property type="entry name" value="Phosphorylase Kinase, domain 1"/>
    <property type="match status" value="1"/>
</dbReference>
<reference evidence="7" key="1">
    <citation type="journal article" date="2017" name="Front. Plant Sci.">
        <title>Climate Clever Clovers: New Paradigm to Reduce the Environmental Footprint of Ruminants by Breeding Low Methanogenic Forages Utilizing Haplotype Variation.</title>
        <authorList>
            <person name="Kaur P."/>
            <person name="Appels R."/>
            <person name="Bayer P.E."/>
            <person name="Keeble-Gagnere G."/>
            <person name="Wang J."/>
            <person name="Hirakawa H."/>
            <person name="Shirasawa K."/>
            <person name="Vercoe P."/>
            <person name="Stefanova K."/>
            <person name="Durmic Z."/>
            <person name="Nichols P."/>
            <person name="Revell C."/>
            <person name="Isobe S.N."/>
            <person name="Edwards D."/>
            <person name="Erskine W."/>
        </authorList>
    </citation>
    <scope>NUCLEOTIDE SEQUENCE [LARGE SCALE GENOMIC DNA]</scope>
    <source>
        <strain evidence="7">cv. Daliak</strain>
    </source>
</reference>
<dbReference type="AlphaFoldDB" id="A0A2Z6MEY6"/>
<dbReference type="PANTHER" id="PTHR24056:SF529">
    <property type="entry name" value="CYCLIN-DEPENDENT KINASE"/>
    <property type="match status" value="1"/>
</dbReference>
<feature type="binding site" evidence="3">
    <location>
        <position position="151"/>
    </location>
    <ligand>
        <name>ATP</name>
        <dbReference type="ChEBI" id="CHEBI:30616"/>
    </ligand>
</feature>
<dbReference type="InterPro" id="IPR050108">
    <property type="entry name" value="CDK"/>
</dbReference>
<gene>
    <name evidence="6" type="ORF">TSUD_32340</name>
</gene>
<dbReference type="Pfam" id="PF00069">
    <property type="entry name" value="Pkinase"/>
    <property type="match status" value="1"/>
</dbReference>
<dbReference type="GO" id="GO:0005524">
    <property type="term" value="F:ATP binding"/>
    <property type="evidence" value="ECO:0007669"/>
    <property type="project" value="UniProtKB-UniRule"/>
</dbReference>
<accession>A0A2Z6MEY6</accession>
<keyword evidence="1 3" id="KW-0547">Nucleotide-binding</keyword>
<dbReference type="InterPro" id="IPR017441">
    <property type="entry name" value="Protein_kinase_ATP_BS"/>
</dbReference>
<dbReference type="InterPro" id="IPR000719">
    <property type="entry name" value="Prot_kinase_dom"/>
</dbReference>
<name>A0A2Z6MEY6_TRISU</name>
<dbReference type="EMBL" id="DF973229">
    <property type="protein sequence ID" value="GAU21405.1"/>
    <property type="molecule type" value="Genomic_DNA"/>
</dbReference>
<dbReference type="GO" id="GO:0000307">
    <property type="term" value="C:cyclin-dependent protein kinase holoenzyme complex"/>
    <property type="evidence" value="ECO:0007669"/>
    <property type="project" value="TreeGrafter"/>
</dbReference>
<dbReference type="SUPFAM" id="SSF56112">
    <property type="entry name" value="Protein kinase-like (PK-like)"/>
    <property type="match status" value="1"/>
</dbReference>
<evidence type="ECO:0000313" key="7">
    <source>
        <dbReference type="Proteomes" id="UP000242715"/>
    </source>
</evidence>
<keyword evidence="2 3" id="KW-0067">ATP-binding</keyword>
<dbReference type="Proteomes" id="UP000242715">
    <property type="component" value="Unassembled WGS sequence"/>
</dbReference>
<proteinExistence type="predicted"/>
<dbReference type="PANTHER" id="PTHR24056">
    <property type="entry name" value="CELL DIVISION PROTEIN KINASE"/>
    <property type="match status" value="1"/>
</dbReference>
<dbReference type="FunFam" id="3.30.200.20:FF:000021">
    <property type="entry name" value="probable serine/threonine-protein kinase At1g54610"/>
    <property type="match status" value="1"/>
</dbReference>
<evidence type="ECO:0000256" key="2">
    <source>
        <dbReference type="ARBA" id="ARBA00022840"/>
    </source>
</evidence>
<feature type="region of interest" description="Disordered" evidence="4">
    <location>
        <begin position="267"/>
        <end position="307"/>
    </location>
</feature>
<protein>
    <recommendedName>
        <fullName evidence="5">Protein kinase domain-containing protein</fullName>
    </recommendedName>
</protein>
<evidence type="ECO:0000256" key="4">
    <source>
        <dbReference type="SAM" id="MobiDB-lite"/>
    </source>
</evidence>
<dbReference type="PROSITE" id="PS00107">
    <property type="entry name" value="PROTEIN_KINASE_ATP"/>
    <property type="match status" value="1"/>
</dbReference>